<dbReference type="SUPFAM" id="SSF48350">
    <property type="entry name" value="GTPase activation domain, GAP"/>
    <property type="match status" value="1"/>
</dbReference>
<dbReference type="GO" id="GO:0007165">
    <property type="term" value="P:signal transduction"/>
    <property type="evidence" value="ECO:0007669"/>
    <property type="project" value="InterPro"/>
</dbReference>
<dbReference type="SMART" id="SM00324">
    <property type="entry name" value="RhoGAP"/>
    <property type="match status" value="1"/>
</dbReference>
<dbReference type="PROSITE" id="PS50238">
    <property type="entry name" value="RHOGAP"/>
    <property type="match status" value="1"/>
</dbReference>
<sequence length="453" mass="51831">MDSLPSSSSSSLVSFCGRISIIGSRSRPFQPRKDAFLRLRGDVITVHRDEECGQLVLPPLSIHYLILAKKKGSLFKMYFRADGSETVLRFRVEEPLVSAFSFLLLESWQGRRGVSFMEDDGDWNALARGWARRKRENVENGMKEEEEWREASITLTNQHLTILFDDKEKEERIDLRRVISCSSHFDSLDWCSSVRKEKEKEERQSAYSIRLNMNDQFVSIDSGEMKMVSTLRSIISQSISLPQTSLVTCRLTENGVPLVIEEAIRFLSDENRLCTRGIYRISAKSSMKTRLVDHMIHSPGSVFTSLHSFRSETNGNVTNETNDYARDEVYMVCDGLRSFLRRMESPLIPEVLHIPLFDAIAELSPSSRLEKVLSVLHSRHFPSIHLKTLFLLLSHLRDVAKRNEDNGMTSDNLSRILAPSLFSSESSWEVLDEITPRVSSTLFLIDNFHLITS</sequence>
<dbReference type="InterPro" id="IPR000198">
    <property type="entry name" value="RhoGAP_dom"/>
</dbReference>
<dbReference type="InterPro" id="IPR052227">
    <property type="entry name" value="Arf-Rho-GAP_ANK-PH_domain"/>
</dbReference>
<dbReference type="Pfam" id="PF00620">
    <property type="entry name" value="RhoGAP"/>
    <property type="match status" value="1"/>
</dbReference>
<dbReference type="GO" id="GO:0005547">
    <property type="term" value="F:phosphatidylinositol-3,4,5-trisphosphate binding"/>
    <property type="evidence" value="ECO:0007669"/>
    <property type="project" value="TreeGrafter"/>
</dbReference>
<reference evidence="2" key="1">
    <citation type="submission" date="2023-10" db="EMBL/GenBank/DDBJ databases">
        <title>Genome assembly of Pristionchus species.</title>
        <authorList>
            <person name="Yoshida K."/>
            <person name="Sommer R.J."/>
        </authorList>
    </citation>
    <scope>NUCLEOTIDE SEQUENCE</scope>
    <source>
        <strain evidence="2">RS5133</strain>
    </source>
</reference>
<dbReference type="CDD" id="cd00159">
    <property type="entry name" value="RhoGAP"/>
    <property type="match status" value="1"/>
</dbReference>
<dbReference type="EMBL" id="BTSY01000003">
    <property type="protein sequence ID" value="GMT19241.1"/>
    <property type="molecule type" value="Genomic_DNA"/>
</dbReference>
<dbReference type="Gene3D" id="1.10.555.10">
    <property type="entry name" value="Rho GTPase activation protein"/>
    <property type="match status" value="1"/>
</dbReference>
<evidence type="ECO:0000259" key="1">
    <source>
        <dbReference type="PROSITE" id="PS50238"/>
    </source>
</evidence>
<proteinExistence type="predicted"/>
<dbReference type="InterPro" id="IPR008936">
    <property type="entry name" value="Rho_GTPase_activation_prot"/>
</dbReference>
<dbReference type="PANTHER" id="PTHR45899">
    <property type="entry name" value="RHO GTPASE ACTIVATING PROTEIN AT 15B, ISOFORM C"/>
    <property type="match status" value="1"/>
</dbReference>
<gene>
    <name evidence="2" type="ORF">PFISCL1PPCAC_10538</name>
</gene>
<dbReference type="GO" id="GO:0005737">
    <property type="term" value="C:cytoplasm"/>
    <property type="evidence" value="ECO:0007669"/>
    <property type="project" value="TreeGrafter"/>
</dbReference>
<organism evidence="2 3">
    <name type="scientific">Pristionchus fissidentatus</name>
    <dbReference type="NCBI Taxonomy" id="1538716"/>
    <lineage>
        <taxon>Eukaryota</taxon>
        <taxon>Metazoa</taxon>
        <taxon>Ecdysozoa</taxon>
        <taxon>Nematoda</taxon>
        <taxon>Chromadorea</taxon>
        <taxon>Rhabditida</taxon>
        <taxon>Rhabditina</taxon>
        <taxon>Diplogasteromorpha</taxon>
        <taxon>Diplogasteroidea</taxon>
        <taxon>Neodiplogasteridae</taxon>
        <taxon>Pristionchus</taxon>
    </lineage>
</organism>
<dbReference type="Proteomes" id="UP001432322">
    <property type="component" value="Unassembled WGS sequence"/>
</dbReference>
<comment type="caution">
    <text evidence="2">The sequence shown here is derived from an EMBL/GenBank/DDBJ whole genome shotgun (WGS) entry which is preliminary data.</text>
</comment>
<dbReference type="AlphaFoldDB" id="A0AAV5VIN6"/>
<feature type="domain" description="Rho-GAP" evidence="1">
    <location>
        <begin position="239"/>
        <end position="452"/>
    </location>
</feature>
<dbReference type="PANTHER" id="PTHR45899:SF2">
    <property type="entry name" value="RHO GTPASE ACTIVATING PROTEIN AT 15B, ISOFORM C"/>
    <property type="match status" value="1"/>
</dbReference>
<evidence type="ECO:0000313" key="2">
    <source>
        <dbReference type="EMBL" id="GMT19241.1"/>
    </source>
</evidence>
<keyword evidence="3" id="KW-1185">Reference proteome</keyword>
<name>A0AAV5VIN6_9BILA</name>
<accession>A0AAV5VIN6</accession>
<protein>
    <recommendedName>
        <fullName evidence="1">Rho-GAP domain-containing protein</fullName>
    </recommendedName>
</protein>
<evidence type="ECO:0000313" key="3">
    <source>
        <dbReference type="Proteomes" id="UP001432322"/>
    </source>
</evidence>